<keyword evidence="9" id="KW-0406">Ion transport</keyword>
<dbReference type="GO" id="GO:0015252">
    <property type="term" value="F:proton channel activity"/>
    <property type="evidence" value="ECO:0007669"/>
    <property type="project" value="InterPro"/>
</dbReference>
<evidence type="ECO:0000256" key="1">
    <source>
        <dbReference type="ARBA" id="ARBA00004141"/>
    </source>
</evidence>
<keyword evidence="7" id="KW-0630">Potassium</keyword>
<proteinExistence type="inferred from homology"/>
<evidence type="ECO:0000313" key="14">
    <source>
        <dbReference type="EMBL" id="GIF91818.1"/>
    </source>
</evidence>
<evidence type="ECO:0000256" key="9">
    <source>
        <dbReference type="ARBA" id="ARBA00023065"/>
    </source>
</evidence>
<keyword evidence="6" id="KW-0631">Potassium channel</keyword>
<dbReference type="GO" id="GO:0016020">
    <property type="term" value="C:membrane"/>
    <property type="evidence" value="ECO:0007669"/>
    <property type="project" value="UniProtKB-SubCell"/>
</dbReference>
<comment type="caution">
    <text evidence="14">The sequence shown here is derived from an EMBL/GenBank/DDBJ whole genome shotgun (WGS) entry which is preliminary data.</text>
</comment>
<dbReference type="RefSeq" id="WP_191838056.1">
    <property type="nucleotide sequence ID" value="NZ_BAAALB010000003.1"/>
</dbReference>
<evidence type="ECO:0000256" key="2">
    <source>
        <dbReference type="ARBA" id="ARBA00006920"/>
    </source>
</evidence>
<keyword evidence="11" id="KW-0407">Ion channel</keyword>
<feature type="transmembrane region" description="Helical" evidence="13">
    <location>
        <begin position="168"/>
        <end position="195"/>
    </location>
</feature>
<accession>A0A8J3K7W8</accession>
<keyword evidence="15" id="KW-1185">Reference proteome</keyword>
<dbReference type="Pfam" id="PF06736">
    <property type="entry name" value="TMEM175"/>
    <property type="match status" value="1"/>
</dbReference>
<dbReference type="EMBL" id="BONG01000036">
    <property type="protein sequence ID" value="GIF91818.1"/>
    <property type="molecule type" value="Genomic_DNA"/>
</dbReference>
<keyword evidence="4" id="KW-0633">Potassium transport</keyword>
<dbReference type="GO" id="GO:0005267">
    <property type="term" value="F:potassium channel activity"/>
    <property type="evidence" value="ECO:0007669"/>
    <property type="project" value="UniProtKB-KW"/>
</dbReference>
<keyword evidence="10 13" id="KW-0472">Membrane</keyword>
<keyword evidence="8 13" id="KW-1133">Transmembrane helix</keyword>
<comment type="catalytic activity">
    <reaction evidence="12">
        <text>K(+)(in) = K(+)(out)</text>
        <dbReference type="Rhea" id="RHEA:29463"/>
        <dbReference type="ChEBI" id="CHEBI:29103"/>
    </reaction>
</comment>
<evidence type="ECO:0000256" key="4">
    <source>
        <dbReference type="ARBA" id="ARBA00022538"/>
    </source>
</evidence>
<name>A0A8J3K7W8_9ACTN</name>
<evidence type="ECO:0000313" key="15">
    <source>
        <dbReference type="Proteomes" id="UP000619293"/>
    </source>
</evidence>
<feature type="transmembrane region" description="Helical" evidence="13">
    <location>
        <begin position="60"/>
        <end position="78"/>
    </location>
</feature>
<feature type="transmembrane region" description="Helical" evidence="13">
    <location>
        <begin position="125"/>
        <end position="147"/>
    </location>
</feature>
<evidence type="ECO:0000256" key="12">
    <source>
        <dbReference type="ARBA" id="ARBA00034430"/>
    </source>
</evidence>
<reference evidence="14 15" key="1">
    <citation type="submission" date="2021-01" db="EMBL/GenBank/DDBJ databases">
        <title>Whole genome shotgun sequence of Catellatospora chokoriensis NBRC 107358.</title>
        <authorList>
            <person name="Komaki H."/>
            <person name="Tamura T."/>
        </authorList>
    </citation>
    <scope>NUCLEOTIDE SEQUENCE [LARGE SCALE GENOMIC DNA]</scope>
    <source>
        <strain evidence="14 15">NBRC 107358</strain>
    </source>
</reference>
<evidence type="ECO:0000256" key="13">
    <source>
        <dbReference type="SAM" id="Phobius"/>
    </source>
</evidence>
<dbReference type="InterPro" id="IPR010617">
    <property type="entry name" value="TMEM175-like"/>
</dbReference>
<evidence type="ECO:0008006" key="16">
    <source>
        <dbReference type="Google" id="ProtNLM"/>
    </source>
</evidence>
<evidence type="ECO:0000256" key="7">
    <source>
        <dbReference type="ARBA" id="ARBA00022958"/>
    </source>
</evidence>
<dbReference type="Proteomes" id="UP000619293">
    <property type="component" value="Unassembled WGS sequence"/>
</dbReference>
<evidence type="ECO:0000256" key="10">
    <source>
        <dbReference type="ARBA" id="ARBA00023136"/>
    </source>
</evidence>
<evidence type="ECO:0000256" key="6">
    <source>
        <dbReference type="ARBA" id="ARBA00022826"/>
    </source>
</evidence>
<comment type="subcellular location">
    <subcellularLocation>
        <location evidence="1">Membrane</location>
        <topology evidence="1">Multi-pass membrane protein</topology>
    </subcellularLocation>
</comment>
<sequence length="215" mass="23938">MVRGSARVWGRDTVEFGRVTGFSDGLFAIAMTLLIVEVAVPRMIHTGDVRELLDRLEELIPEFVGFFLSFVLIGRYWVAHHQMFSVLRGIDYGLISRNLVYLAFIAFMPFPTALLGDYFDNPLAVIAYAVTGAIVSGLEVVLLRYAWKADLLRVKVTPEVMRWGSIMSLSPVVAFLISIPVAFASTPLAVLMWLITVPFGVYMHRRAPAGADVLE</sequence>
<evidence type="ECO:0000256" key="8">
    <source>
        <dbReference type="ARBA" id="ARBA00022989"/>
    </source>
</evidence>
<evidence type="ECO:0000256" key="5">
    <source>
        <dbReference type="ARBA" id="ARBA00022692"/>
    </source>
</evidence>
<dbReference type="AlphaFoldDB" id="A0A8J3K7W8"/>
<organism evidence="14 15">
    <name type="scientific">Catellatospora chokoriensis</name>
    <dbReference type="NCBI Taxonomy" id="310353"/>
    <lineage>
        <taxon>Bacteria</taxon>
        <taxon>Bacillati</taxon>
        <taxon>Actinomycetota</taxon>
        <taxon>Actinomycetes</taxon>
        <taxon>Micromonosporales</taxon>
        <taxon>Micromonosporaceae</taxon>
        <taxon>Catellatospora</taxon>
    </lineage>
</organism>
<keyword evidence="3" id="KW-0813">Transport</keyword>
<keyword evidence="5 13" id="KW-0812">Transmembrane</keyword>
<dbReference type="PANTHER" id="PTHR31462:SF5">
    <property type="entry name" value="ENDOSOMAL_LYSOSOMAL PROTON CHANNEL TMEM175"/>
    <property type="match status" value="1"/>
</dbReference>
<gene>
    <name evidence="14" type="ORF">Cch02nite_52620</name>
</gene>
<feature type="transmembrane region" description="Helical" evidence="13">
    <location>
        <begin position="21"/>
        <end position="40"/>
    </location>
</feature>
<evidence type="ECO:0000256" key="3">
    <source>
        <dbReference type="ARBA" id="ARBA00022448"/>
    </source>
</evidence>
<protein>
    <recommendedName>
        <fullName evidence="16">DUF1211 domain-containing protein</fullName>
    </recommendedName>
</protein>
<dbReference type="PANTHER" id="PTHR31462">
    <property type="entry name" value="ENDOSOMAL/LYSOSOMAL POTASSIUM CHANNEL TMEM175"/>
    <property type="match status" value="1"/>
</dbReference>
<evidence type="ECO:0000256" key="11">
    <source>
        <dbReference type="ARBA" id="ARBA00023303"/>
    </source>
</evidence>
<comment type="similarity">
    <text evidence="2">Belongs to the TMEM175 family.</text>
</comment>
<feature type="transmembrane region" description="Helical" evidence="13">
    <location>
        <begin position="99"/>
        <end position="119"/>
    </location>
</feature>